<dbReference type="InterPro" id="IPR038116">
    <property type="entry name" value="TrpR-like_sf"/>
</dbReference>
<evidence type="ECO:0000313" key="1">
    <source>
        <dbReference type="EMBL" id="OGD99040.1"/>
    </source>
</evidence>
<dbReference type="PANTHER" id="PTHR40080:SF1">
    <property type="entry name" value="TRPR-LIKE PROTEIN YERC_YECD"/>
    <property type="match status" value="1"/>
</dbReference>
<protein>
    <recommendedName>
        <fullName evidence="3">TrpR like protein, YerC/YecD</fullName>
    </recommendedName>
</protein>
<dbReference type="Proteomes" id="UP000177039">
    <property type="component" value="Unassembled WGS sequence"/>
</dbReference>
<evidence type="ECO:0000313" key="2">
    <source>
        <dbReference type="Proteomes" id="UP000177039"/>
    </source>
</evidence>
<proteinExistence type="predicted"/>
<dbReference type="InterPro" id="IPR013368">
    <property type="entry name" value="YecD_YerC"/>
</dbReference>
<dbReference type="GO" id="GO:0043565">
    <property type="term" value="F:sequence-specific DNA binding"/>
    <property type="evidence" value="ECO:0007669"/>
    <property type="project" value="InterPro"/>
</dbReference>
<dbReference type="EMBL" id="MFBT01000025">
    <property type="protein sequence ID" value="OGD99040.1"/>
    <property type="molecule type" value="Genomic_DNA"/>
</dbReference>
<dbReference type="AlphaFoldDB" id="A0A1F5H4E9"/>
<comment type="caution">
    <text evidence="1">The sequence shown here is derived from an EMBL/GenBank/DDBJ whole genome shotgun (WGS) entry which is preliminary data.</text>
</comment>
<dbReference type="InterPro" id="IPR010921">
    <property type="entry name" value="Trp_repressor/repl_initiator"/>
</dbReference>
<sequence>MTKISRRALDKNLEKYIFTIFLKTIVDLKTLTEVKNFLEDLLSPTEKIMLIKRLAIAVMLTKGYTYDEIDHTLKVARNTIMNVSYFLKHSQNEGYQKVVTRVLADQKKEALFDKIEELLIQFSPPKLYGSGAYERKRRIGKELFKRKSLRDNF</sequence>
<dbReference type="PANTHER" id="PTHR40080">
    <property type="entry name" value="LMO1763 PROTEIN"/>
    <property type="match status" value="1"/>
</dbReference>
<dbReference type="Gene3D" id="1.10.1270.10">
    <property type="entry name" value="TrpR-like"/>
    <property type="match status" value="1"/>
</dbReference>
<name>A0A1F5H4E9_9BACT</name>
<gene>
    <name evidence="1" type="ORF">A3B54_04615</name>
</gene>
<dbReference type="Pfam" id="PF01371">
    <property type="entry name" value="Trp_repressor"/>
    <property type="match status" value="1"/>
</dbReference>
<accession>A0A1F5H4E9</accession>
<dbReference type="GO" id="GO:0003700">
    <property type="term" value="F:DNA-binding transcription factor activity"/>
    <property type="evidence" value="ECO:0007669"/>
    <property type="project" value="InterPro"/>
</dbReference>
<dbReference type="SUPFAM" id="SSF48295">
    <property type="entry name" value="TrpR-like"/>
    <property type="match status" value="1"/>
</dbReference>
<organism evidence="1 2">
    <name type="scientific">Candidatus Curtissbacteria bacterium RIFCSPLOWO2_01_FULL_42_50</name>
    <dbReference type="NCBI Taxonomy" id="1797730"/>
    <lineage>
        <taxon>Bacteria</taxon>
        <taxon>Candidatus Curtissiibacteriota</taxon>
    </lineage>
</organism>
<evidence type="ECO:0008006" key="3">
    <source>
        <dbReference type="Google" id="ProtNLM"/>
    </source>
</evidence>
<dbReference type="InterPro" id="IPR000831">
    <property type="entry name" value="Trp_repress"/>
</dbReference>
<reference evidence="1 2" key="1">
    <citation type="journal article" date="2016" name="Nat. Commun.">
        <title>Thousands of microbial genomes shed light on interconnected biogeochemical processes in an aquifer system.</title>
        <authorList>
            <person name="Anantharaman K."/>
            <person name="Brown C.T."/>
            <person name="Hug L.A."/>
            <person name="Sharon I."/>
            <person name="Castelle C.J."/>
            <person name="Probst A.J."/>
            <person name="Thomas B.C."/>
            <person name="Singh A."/>
            <person name="Wilkins M.J."/>
            <person name="Karaoz U."/>
            <person name="Brodie E.L."/>
            <person name="Williams K.H."/>
            <person name="Hubbard S.S."/>
            <person name="Banfield J.F."/>
        </authorList>
    </citation>
    <scope>NUCLEOTIDE SEQUENCE [LARGE SCALE GENOMIC DNA]</scope>
</reference>